<feature type="domain" description="Fumarate lyase N-terminal" evidence="7">
    <location>
        <begin position="84"/>
        <end position="297"/>
    </location>
</feature>
<dbReference type="SUPFAM" id="SSF48557">
    <property type="entry name" value="L-aspartase-like"/>
    <property type="match status" value="1"/>
</dbReference>
<feature type="region of interest" description="Disordered" evidence="6">
    <location>
        <begin position="486"/>
        <end position="513"/>
    </location>
</feature>
<dbReference type="Gene3D" id="1.20.200.10">
    <property type="entry name" value="Fumarase/aspartase (Central domain)"/>
    <property type="match status" value="1"/>
</dbReference>
<dbReference type="Pfam" id="PF00206">
    <property type="entry name" value="Lyase_1"/>
    <property type="match status" value="1"/>
</dbReference>
<dbReference type="InterPro" id="IPR009049">
    <property type="entry name" value="Argininosuccinate_lyase"/>
</dbReference>
<keyword evidence="10" id="KW-1185">Reference proteome</keyword>
<sequence>MKKPLGSYAPELVEAGFALEVDDAPLLHHWLNVADLAHVVVLREQGLVPAAAAARLVDVLVEADAVPAEAFGYDPVNGELYNCRERRFAQQIGEDAGWLHVARTRREAVRVAVRLRLRQDVLDLVEAAAGFCAATSEAAGRYATTYLADQTYLQHAQPSTFGHYLLAFVPPVERDLQRLLAELDLLGGSPAGVGSTNGGRLGYDRGRAAELLGFDRVLEHTRDAMWQTDGLVAAVSAATSLVVSLSKLAEDLEIWASDEFAWVELADGHARSSVMMPQKRNPYALGMVRAHAGVLIGRLTGLLATSRTPSARSDGLIVAYGEVPRALSRATLATRLMTGVVGGLRADEAAMSRALNASFTQATDIAEHVMSTRGLDYRSAYEVVAHAVRATAADGGTGRDITAARLDAAATAVLGAPLGIAPEELADVVDPVSIVATRTGIGGAAPATVGDMADRFGRAAADRLAAAQDQRSRLATVEVELVRIARDGAQATPQTAGTTGTPEHPVHDPDRKD</sequence>
<dbReference type="PANTHER" id="PTHR43814">
    <property type="entry name" value="ARGININOSUCCINATE LYASE"/>
    <property type="match status" value="1"/>
</dbReference>
<dbReference type="EMBL" id="JBHSTI010000044">
    <property type="protein sequence ID" value="MFC6239555.1"/>
    <property type="molecule type" value="Genomic_DNA"/>
</dbReference>
<feature type="compositionally biased region" description="Low complexity" evidence="6">
    <location>
        <begin position="488"/>
        <end position="502"/>
    </location>
</feature>
<feature type="domain" description="Argininosuccinate lyase C-terminal" evidence="8">
    <location>
        <begin position="359"/>
        <end position="436"/>
    </location>
</feature>
<dbReference type="PRINTS" id="PR00149">
    <property type="entry name" value="FUMRATELYASE"/>
</dbReference>
<dbReference type="Gene3D" id="1.10.40.30">
    <property type="entry name" value="Fumarase/aspartase (C-terminal domain)"/>
    <property type="match status" value="1"/>
</dbReference>
<evidence type="ECO:0000256" key="1">
    <source>
        <dbReference type="ARBA" id="ARBA00004941"/>
    </source>
</evidence>
<evidence type="ECO:0000256" key="2">
    <source>
        <dbReference type="ARBA" id="ARBA00012338"/>
    </source>
</evidence>
<evidence type="ECO:0000259" key="8">
    <source>
        <dbReference type="Pfam" id="PF14698"/>
    </source>
</evidence>
<dbReference type="Pfam" id="PF14698">
    <property type="entry name" value="ASL_C2"/>
    <property type="match status" value="1"/>
</dbReference>
<dbReference type="Gene3D" id="1.10.275.10">
    <property type="entry name" value="Fumarase/aspartase (N-terminal domain)"/>
    <property type="match status" value="1"/>
</dbReference>
<evidence type="ECO:0000256" key="6">
    <source>
        <dbReference type="SAM" id="MobiDB-lite"/>
    </source>
</evidence>
<evidence type="ECO:0000256" key="4">
    <source>
        <dbReference type="ARBA" id="ARBA00022605"/>
    </source>
</evidence>
<comment type="pathway">
    <text evidence="1">Amino-acid biosynthesis; L-arginine biosynthesis; L-arginine from L-ornithine and carbamoyl phosphate: step 3/3.</text>
</comment>
<evidence type="ECO:0000313" key="9">
    <source>
        <dbReference type="EMBL" id="MFC6239555.1"/>
    </source>
</evidence>
<evidence type="ECO:0000256" key="5">
    <source>
        <dbReference type="ARBA" id="ARBA00023239"/>
    </source>
</evidence>
<feature type="compositionally biased region" description="Basic and acidic residues" evidence="6">
    <location>
        <begin position="504"/>
        <end position="513"/>
    </location>
</feature>
<dbReference type="RefSeq" id="WP_386768873.1">
    <property type="nucleotide sequence ID" value="NZ_JBHSTI010000044.1"/>
</dbReference>
<reference evidence="10" key="1">
    <citation type="journal article" date="2019" name="Int. J. Syst. Evol. Microbiol.">
        <title>The Global Catalogue of Microorganisms (GCM) 10K type strain sequencing project: providing services to taxonomists for standard genome sequencing and annotation.</title>
        <authorList>
            <consortium name="The Broad Institute Genomics Platform"/>
            <consortium name="The Broad Institute Genome Sequencing Center for Infectious Disease"/>
            <person name="Wu L."/>
            <person name="Ma J."/>
        </authorList>
    </citation>
    <scope>NUCLEOTIDE SEQUENCE [LARGE SCALE GENOMIC DNA]</scope>
    <source>
        <strain evidence="10">CGMCC 4.7317</strain>
    </source>
</reference>
<gene>
    <name evidence="9" type="ORF">ACFQGU_16910</name>
</gene>
<keyword evidence="5 9" id="KW-0456">Lyase</keyword>
<dbReference type="Proteomes" id="UP001596138">
    <property type="component" value="Unassembled WGS sequence"/>
</dbReference>
<dbReference type="InterPro" id="IPR024083">
    <property type="entry name" value="Fumarase/histidase_N"/>
</dbReference>
<protein>
    <recommendedName>
        <fullName evidence="2">argininosuccinate lyase</fullName>
        <ecNumber evidence="2">4.3.2.1</ecNumber>
    </recommendedName>
</protein>
<dbReference type="PANTHER" id="PTHR43814:SF1">
    <property type="entry name" value="ARGININOSUCCINATE LYASE"/>
    <property type="match status" value="1"/>
</dbReference>
<dbReference type="InterPro" id="IPR029419">
    <property type="entry name" value="Arg_succ_lyase_C"/>
</dbReference>
<dbReference type="InterPro" id="IPR022761">
    <property type="entry name" value="Fumarate_lyase_N"/>
</dbReference>
<dbReference type="PRINTS" id="PR00145">
    <property type="entry name" value="ARGSUCLYASE"/>
</dbReference>
<dbReference type="InterPro" id="IPR008948">
    <property type="entry name" value="L-Aspartase-like"/>
</dbReference>
<keyword evidence="3" id="KW-0055">Arginine biosynthesis</keyword>
<evidence type="ECO:0000313" key="10">
    <source>
        <dbReference type="Proteomes" id="UP001596138"/>
    </source>
</evidence>
<keyword evidence="4" id="KW-0028">Amino-acid biosynthesis</keyword>
<dbReference type="GO" id="GO:0016829">
    <property type="term" value="F:lyase activity"/>
    <property type="evidence" value="ECO:0007669"/>
    <property type="project" value="UniProtKB-KW"/>
</dbReference>
<comment type="caution">
    <text evidence="9">The sequence shown here is derived from an EMBL/GenBank/DDBJ whole genome shotgun (WGS) entry which is preliminary data.</text>
</comment>
<accession>A0ABW1T5F5</accession>
<dbReference type="EC" id="4.3.2.1" evidence="2"/>
<evidence type="ECO:0000259" key="7">
    <source>
        <dbReference type="Pfam" id="PF00206"/>
    </source>
</evidence>
<dbReference type="InterPro" id="IPR000362">
    <property type="entry name" value="Fumarate_lyase_fam"/>
</dbReference>
<name>A0ABW1T5F5_9ACTN</name>
<evidence type="ECO:0000256" key="3">
    <source>
        <dbReference type="ARBA" id="ARBA00022571"/>
    </source>
</evidence>
<organism evidence="9 10">
    <name type="scientific">Longivirga aurantiaca</name>
    <dbReference type="NCBI Taxonomy" id="1837743"/>
    <lineage>
        <taxon>Bacteria</taxon>
        <taxon>Bacillati</taxon>
        <taxon>Actinomycetota</taxon>
        <taxon>Actinomycetes</taxon>
        <taxon>Sporichthyales</taxon>
        <taxon>Sporichthyaceae</taxon>
        <taxon>Longivirga</taxon>
    </lineage>
</organism>
<proteinExistence type="predicted"/>